<dbReference type="OrthoDB" id="550012at2759"/>
<dbReference type="Proteomes" id="UP000187209">
    <property type="component" value="Unassembled WGS sequence"/>
</dbReference>
<dbReference type="Pfam" id="PF11822">
    <property type="entry name" value="BTB_SANBR"/>
    <property type="match status" value="1"/>
</dbReference>
<protein>
    <recommendedName>
        <fullName evidence="10">SANT and BTB domain-containing protein</fullName>
    </recommendedName>
</protein>
<feature type="region of interest" description="Disordered" evidence="5">
    <location>
        <begin position="1"/>
        <end position="43"/>
    </location>
</feature>
<dbReference type="AlphaFoldDB" id="A0A1R2ARR5"/>
<gene>
    <name evidence="8" type="ORF">SteCoe_35665</name>
</gene>
<keyword evidence="1" id="KW-0479">Metal-binding</keyword>
<dbReference type="EMBL" id="MPUH01001540">
    <property type="protein sequence ID" value="OMJ67233.1"/>
    <property type="molecule type" value="Genomic_DNA"/>
</dbReference>
<evidence type="ECO:0000256" key="4">
    <source>
        <dbReference type="SAM" id="Coils"/>
    </source>
</evidence>
<dbReference type="PANTHER" id="PTHR20946">
    <property type="entry name" value="SANT AND BTB DOMAIN REGULATOR OF CLASS SWITCH RECOMBINATION"/>
    <property type="match status" value="1"/>
</dbReference>
<proteinExistence type="predicted"/>
<dbReference type="GO" id="GO:0046872">
    <property type="term" value="F:metal ion binding"/>
    <property type="evidence" value="ECO:0007669"/>
    <property type="project" value="UniProtKB-KW"/>
</dbReference>
<evidence type="ECO:0000256" key="1">
    <source>
        <dbReference type="ARBA" id="ARBA00022723"/>
    </source>
</evidence>
<evidence type="ECO:0000313" key="9">
    <source>
        <dbReference type="Proteomes" id="UP000187209"/>
    </source>
</evidence>
<feature type="compositionally biased region" description="Low complexity" evidence="5">
    <location>
        <begin position="1"/>
        <end position="26"/>
    </location>
</feature>
<dbReference type="InterPro" id="IPR045902">
    <property type="entry name" value="SANBR-like"/>
</dbReference>
<comment type="caution">
    <text evidence="8">The sequence shown here is derived from an EMBL/GenBank/DDBJ whole genome shotgun (WGS) entry which is preliminary data.</text>
</comment>
<dbReference type="Pfam" id="PF04968">
    <property type="entry name" value="CHORD"/>
    <property type="match status" value="1"/>
</dbReference>
<keyword evidence="9" id="KW-1185">Reference proteome</keyword>
<evidence type="ECO:0000256" key="2">
    <source>
        <dbReference type="ARBA" id="ARBA00022737"/>
    </source>
</evidence>
<dbReference type="SUPFAM" id="SSF54695">
    <property type="entry name" value="POZ domain"/>
    <property type="match status" value="1"/>
</dbReference>
<evidence type="ECO:0000259" key="7">
    <source>
        <dbReference type="Pfam" id="PF11822"/>
    </source>
</evidence>
<organism evidence="8 9">
    <name type="scientific">Stentor coeruleus</name>
    <dbReference type="NCBI Taxonomy" id="5963"/>
    <lineage>
        <taxon>Eukaryota</taxon>
        <taxon>Sar</taxon>
        <taxon>Alveolata</taxon>
        <taxon>Ciliophora</taxon>
        <taxon>Postciliodesmatophora</taxon>
        <taxon>Heterotrichea</taxon>
        <taxon>Heterotrichida</taxon>
        <taxon>Stentoridae</taxon>
        <taxon>Stentor</taxon>
    </lineage>
</organism>
<dbReference type="PANTHER" id="PTHR20946:SF0">
    <property type="entry name" value="SANT AND BTB DOMAIN REGULATOR OF CLASS SWITCH RECOMBINATION"/>
    <property type="match status" value="1"/>
</dbReference>
<name>A0A1R2ARR5_9CILI</name>
<evidence type="ECO:0008006" key="10">
    <source>
        <dbReference type="Google" id="ProtNLM"/>
    </source>
</evidence>
<keyword evidence="3" id="KW-0862">Zinc</keyword>
<dbReference type="InterPro" id="IPR021777">
    <property type="entry name" value="SANBR_BTB"/>
</dbReference>
<reference evidence="8 9" key="1">
    <citation type="submission" date="2016-11" db="EMBL/GenBank/DDBJ databases">
        <title>The macronuclear genome of Stentor coeruleus: a giant cell with tiny introns.</title>
        <authorList>
            <person name="Slabodnick M."/>
            <person name="Ruby J.G."/>
            <person name="Reiff S.B."/>
            <person name="Swart E.C."/>
            <person name="Gosai S."/>
            <person name="Prabakaran S."/>
            <person name="Witkowska E."/>
            <person name="Larue G.E."/>
            <person name="Fisher S."/>
            <person name="Freeman R.M."/>
            <person name="Gunawardena J."/>
            <person name="Chu W."/>
            <person name="Stover N.A."/>
            <person name="Gregory B.D."/>
            <person name="Nowacki M."/>
            <person name="Derisi J."/>
            <person name="Roy S.W."/>
            <person name="Marshall W.F."/>
            <person name="Sood P."/>
        </authorList>
    </citation>
    <scope>NUCLEOTIDE SEQUENCE [LARGE SCALE GENOMIC DNA]</scope>
    <source>
        <strain evidence="8">WM001</strain>
    </source>
</reference>
<evidence type="ECO:0000259" key="6">
    <source>
        <dbReference type="Pfam" id="PF04968"/>
    </source>
</evidence>
<evidence type="ECO:0000256" key="5">
    <source>
        <dbReference type="SAM" id="MobiDB-lite"/>
    </source>
</evidence>
<accession>A0A1R2ARR5</accession>
<sequence length="490" mass="57356">MFLSSFRRPPSSNNRSTPNRNLPTTTVSGTSITRPRAGKPVEVKPQVGAIQRPFPTLSTPTLLDQPKPSIKQQPEEEIIIHVCDEGKKINRDFKCPKSILIAKMKYFESHLQNCQAVEDLEISVHCDVDIFEWLIQYMLGKEKPFLEMNKVISILISSEFLQMQELVTQCLEFVAKNLEEVVKLPIDMSCLNQNLLKQLSKMIVPEILDDIKDRKDKLVSKVYMKKLEEFLEDENNMFSRCVYCNKLYTSAQHEWMICEKAQIFIDFHGNVIAQHIPDRNWDMNKFLLFLKEQGLSWRDVYWRIWGRLPYFSCINCNSTFIGSELGHCSFHTQEPRFNSGSNVGYYECCRQKAVRFDTSIKKKGCSAKNHVVKNEATHSKEYELLMKNFTVIEEPFDPKPDIKNGLERYVLMFIGNKGGNVELEVEEDYDEDENEIEEVKESKKIIKSRGKNNEMNPMKQRVWRLDNLRLDDYKKMKEISNNLTKMRRKK</sequence>
<evidence type="ECO:0000256" key="3">
    <source>
        <dbReference type="ARBA" id="ARBA00022833"/>
    </source>
</evidence>
<keyword evidence="2" id="KW-0677">Repeat</keyword>
<dbReference type="Gene3D" id="3.30.710.10">
    <property type="entry name" value="Potassium Channel Kv1.1, Chain A"/>
    <property type="match status" value="1"/>
</dbReference>
<feature type="coiled-coil region" evidence="4">
    <location>
        <begin position="422"/>
        <end position="449"/>
    </location>
</feature>
<dbReference type="InterPro" id="IPR011333">
    <property type="entry name" value="SKP1/BTB/POZ_sf"/>
</dbReference>
<keyword evidence="4" id="KW-0175">Coiled coil</keyword>
<feature type="domain" description="SANT and BTB" evidence="7">
    <location>
        <begin position="79"/>
        <end position="171"/>
    </location>
</feature>
<dbReference type="InterPro" id="IPR007051">
    <property type="entry name" value="CHORD_dom"/>
</dbReference>
<evidence type="ECO:0000313" key="8">
    <source>
        <dbReference type="EMBL" id="OMJ67233.1"/>
    </source>
</evidence>
<feature type="domain" description="CHORD" evidence="6">
    <location>
        <begin position="316"/>
        <end position="370"/>
    </location>
</feature>